<dbReference type="RefSeq" id="WP_114983549.1">
    <property type="nucleotide sequence ID" value="NZ_CP027806.1"/>
</dbReference>
<evidence type="ECO:0000256" key="1">
    <source>
        <dbReference type="SAM" id="SignalP"/>
    </source>
</evidence>
<feature type="domain" description="Cupin type-2" evidence="2">
    <location>
        <begin position="56"/>
        <end position="125"/>
    </location>
</feature>
<dbReference type="EMBL" id="CP027806">
    <property type="protein sequence ID" value="AXJ00261.1"/>
    <property type="molecule type" value="Genomic_DNA"/>
</dbReference>
<dbReference type="Gene3D" id="2.60.120.10">
    <property type="entry name" value="Jelly Rolls"/>
    <property type="match status" value="1"/>
</dbReference>
<feature type="chain" id="PRO_5016633518" evidence="1">
    <location>
        <begin position="22"/>
        <end position="128"/>
    </location>
</feature>
<proteinExistence type="predicted"/>
<dbReference type="AlphaFoldDB" id="A0A345UIF9"/>
<keyword evidence="4" id="KW-1185">Reference proteome</keyword>
<dbReference type="SUPFAM" id="SSF51182">
    <property type="entry name" value="RmlC-like cupins"/>
    <property type="match status" value="1"/>
</dbReference>
<feature type="signal peptide" evidence="1">
    <location>
        <begin position="1"/>
        <end position="21"/>
    </location>
</feature>
<name>A0A345UIF9_9BACT</name>
<reference evidence="3 4" key="1">
    <citation type="submission" date="2018-03" db="EMBL/GenBank/DDBJ databases">
        <title>Phenotypic and genomic properties of Cyclonatronum proteinivorum gen. nov., sp. nov., a haloalkaliphilic bacteroidete from soda lakes possessing Na+-translocating rhodopsin.</title>
        <authorList>
            <person name="Toshchakov S.V."/>
            <person name="Korzhenkov A."/>
            <person name="Samarov N.I."/>
            <person name="Kublanov I.V."/>
            <person name="Muntyan M.S."/>
            <person name="Sorokin D.Y."/>
        </authorList>
    </citation>
    <scope>NUCLEOTIDE SEQUENCE [LARGE SCALE GENOMIC DNA]</scope>
    <source>
        <strain evidence="3 4">Omega</strain>
    </source>
</reference>
<dbReference type="InterPro" id="IPR013096">
    <property type="entry name" value="Cupin_2"/>
</dbReference>
<keyword evidence="1" id="KW-0732">Signal</keyword>
<dbReference type="OrthoDB" id="8480170at2"/>
<dbReference type="Proteomes" id="UP000254808">
    <property type="component" value="Chromosome"/>
</dbReference>
<protein>
    <submittedName>
        <fullName evidence="3">Cupin domain protein</fullName>
    </submittedName>
</protein>
<evidence type="ECO:0000259" key="2">
    <source>
        <dbReference type="Pfam" id="PF07883"/>
    </source>
</evidence>
<dbReference type="KEGG" id="cprv:CYPRO_0986"/>
<gene>
    <name evidence="3" type="ORF">CYPRO_0986</name>
</gene>
<evidence type="ECO:0000313" key="3">
    <source>
        <dbReference type="EMBL" id="AXJ00261.1"/>
    </source>
</evidence>
<dbReference type="PROSITE" id="PS51257">
    <property type="entry name" value="PROKAR_LIPOPROTEIN"/>
    <property type="match status" value="1"/>
</dbReference>
<dbReference type="Pfam" id="PF07883">
    <property type="entry name" value="Cupin_2"/>
    <property type="match status" value="1"/>
</dbReference>
<dbReference type="InterPro" id="IPR014710">
    <property type="entry name" value="RmlC-like_jellyroll"/>
</dbReference>
<accession>A0A345UIF9</accession>
<organism evidence="3 4">
    <name type="scientific">Cyclonatronum proteinivorum</name>
    <dbReference type="NCBI Taxonomy" id="1457365"/>
    <lineage>
        <taxon>Bacteria</taxon>
        <taxon>Pseudomonadati</taxon>
        <taxon>Balneolota</taxon>
        <taxon>Balneolia</taxon>
        <taxon>Balneolales</taxon>
        <taxon>Cyclonatronaceae</taxon>
        <taxon>Cyclonatronum</taxon>
    </lineage>
</organism>
<evidence type="ECO:0000313" key="4">
    <source>
        <dbReference type="Proteomes" id="UP000254808"/>
    </source>
</evidence>
<dbReference type="InterPro" id="IPR011051">
    <property type="entry name" value="RmlC_Cupin_sf"/>
</dbReference>
<sequence>MLNIPLKPAFGTAALLVLLLAACTPENELPDPVQAWWEGASVCEVLEENRHMRALRCTFPPGGGHERHFHDRHFGYTVQGSRFRITDATGTREVDVTTGGHFYSDGIEWHEVLNIGDSTAVFLIIELR</sequence>